<name>A0A4R3NUZ2_9HYPH</name>
<accession>A0A4R3NUZ2</accession>
<proteinExistence type="predicted"/>
<dbReference type="AlphaFoldDB" id="A0A4R3NUZ2"/>
<evidence type="ECO:0000313" key="2">
    <source>
        <dbReference type="Proteomes" id="UP000295097"/>
    </source>
</evidence>
<reference evidence="1 2" key="1">
    <citation type="submission" date="2019-03" db="EMBL/GenBank/DDBJ databases">
        <title>Freshwater and sediment microbial communities from various areas in North America, analyzing microbe dynamics in response to fracking.</title>
        <authorList>
            <person name="Lamendella R."/>
        </authorList>
    </citation>
    <scope>NUCLEOTIDE SEQUENCE [LARGE SCALE GENOMIC DNA]</scope>
    <source>
        <strain evidence="1 2">175.2</strain>
    </source>
</reference>
<dbReference type="Proteomes" id="UP000295097">
    <property type="component" value="Unassembled WGS sequence"/>
</dbReference>
<comment type="caution">
    <text evidence="1">The sequence shown here is derived from an EMBL/GenBank/DDBJ whole genome shotgun (WGS) entry which is preliminary data.</text>
</comment>
<sequence>MKKAQKAKPKNKIVSILLLTVLKGRGHCLRPFLFESSPTSSAVIDLNLDICGLPG</sequence>
<dbReference type="EMBL" id="SMAR01000010">
    <property type="protein sequence ID" value="TCT40192.1"/>
    <property type="molecule type" value="Genomic_DNA"/>
</dbReference>
<dbReference type="RefSeq" id="WP_165972786.1">
    <property type="nucleotide sequence ID" value="NZ_SMAR01000010.1"/>
</dbReference>
<keyword evidence="2" id="KW-1185">Reference proteome</keyword>
<gene>
    <name evidence="1" type="ORF">EDC90_101044</name>
</gene>
<protein>
    <submittedName>
        <fullName evidence="1">Uncharacterized protein</fullName>
    </submittedName>
</protein>
<organism evidence="1 2">
    <name type="scientific">Martelella mediterranea</name>
    <dbReference type="NCBI Taxonomy" id="293089"/>
    <lineage>
        <taxon>Bacteria</taxon>
        <taxon>Pseudomonadati</taxon>
        <taxon>Pseudomonadota</taxon>
        <taxon>Alphaproteobacteria</taxon>
        <taxon>Hyphomicrobiales</taxon>
        <taxon>Aurantimonadaceae</taxon>
        <taxon>Martelella</taxon>
    </lineage>
</organism>
<evidence type="ECO:0000313" key="1">
    <source>
        <dbReference type="EMBL" id="TCT40192.1"/>
    </source>
</evidence>